<dbReference type="GO" id="GO:0055085">
    <property type="term" value="P:transmembrane transport"/>
    <property type="evidence" value="ECO:0007669"/>
    <property type="project" value="InterPro"/>
</dbReference>
<dbReference type="SUPFAM" id="SSF74653">
    <property type="entry name" value="TolA/TonB C-terminal domain"/>
    <property type="match status" value="1"/>
</dbReference>
<keyword evidence="9 10" id="KW-0472">Membrane</keyword>
<dbReference type="InterPro" id="IPR051045">
    <property type="entry name" value="TonB-dependent_transducer"/>
</dbReference>
<dbReference type="RefSeq" id="WP_135104087.1">
    <property type="nucleotide sequence ID" value="NZ_JADGKW010000001.1"/>
</dbReference>
<keyword evidence="5" id="KW-0997">Cell inner membrane</keyword>
<keyword evidence="7" id="KW-0653">Protein transport</keyword>
<evidence type="ECO:0000256" key="2">
    <source>
        <dbReference type="ARBA" id="ARBA00006555"/>
    </source>
</evidence>
<dbReference type="PROSITE" id="PS52015">
    <property type="entry name" value="TONB_CTD"/>
    <property type="match status" value="1"/>
</dbReference>
<evidence type="ECO:0000256" key="4">
    <source>
        <dbReference type="ARBA" id="ARBA00022475"/>
    </source>
</evidence>
<dbReference type="GO" id="GO:0098797">
    <property type="term" value="C:plasma membrane protein complex"/>
    <property type="evidence" value="ECO:0007669"/>
    <property type="project" value="TreeGrafter"/>
</dbReference>
<comment type="caution">
    <text evidence="12">The sequence shown here is derived from an EMBL/GenBank/DDBJ whole genome shotgun (WGS) entry which is preliminary data.</text>
</comment>
<keyword evidence="4" id="KW-1003">Cell membrane</keyword>
<dbReference type="InterPro" id="IPR037682">
    <property type="entry name" value="TonB_C"/>
</dbReference>
<evidence type="ECO:0000256" key="7">
    <source>
        <dbReference type="ARBA" id="ARBA00022927"/>
    </source>
</evidence>
<sequence length="278" mass="30967">MKNAVNLNSTEWCDIVFEGRNKSYGAFALRQSSWKRHILAFAIILVFVGFVTALPLIISTVKAATGIKPDNITDKYTIVVIDPPLNKVDEIEKPPIPEPPKFIQMTKFVPPTIVDDTKVNNEEEMVTMEEVAKGKDAIGKHKVENGSTDPDAVRKDIESIMTPTAKEGTEKKPETFIAVEIMPQFPGGESEMYKFISANLKYPVVDQEIGTQGRVIVRFVVSKTGEISNLELLKGISPTCDKEAMRVIKSMPKWIPGKQSGNPVQVYFTIPIVFKLKQ</sequence>
<feature type="domain" description="TonB C-terminal" evidence="11">
    <location>
        <begin position="187"/>
        <end position="278"/>
    </location>
</feature>
<dbReference type="InterPro" id="IPR006260">
    <property type="entry name" value="TonB/TolA_C"/>
</dbReference>
<evidence type="ECO:0000256" key="10">
    <source>
        <dbReference type="SAM" id="Phobius"/>
    </source>
</evidence>
<accession>A0A4Y9IS71</accession>
<keyword evidence="3" id="KW-0813">Transport</keyword>
<evidence type="ECO:0000259" key="11">
    <source>
        <dbReference type="PROSITE" id="PS52015"/>
    </source>
</evidence>
<evidence type="ECO:0000256" key="5">
    <source>
        <dbReference type="ARBA" id="ARBA00022519"/>
    </source>
</evidence>
<reference evidence="12 13" key="1">
    <citation type="submission" date="2019-03" db="EMBL/GenBank/DDBJ databases">
        <title>Diversity of the mouse oral microbiome.</title>
        <authorList>
            <person name="Joseph S."/>
            <person name="Aduse-Opoku J."/>
            <person name="Curtis M."/>
            <person name="Wade W."/>
            <person name="Hashim A."/>
        </authorList>
    </citation>
    <scope>NUCLEOTIDE SEQUENCE [LARGE SCALE GENOMIC DNA]</scope>
    <source>
        <strain evidence="12 13">P11</strain>
    </source>
</reference>
<evidence type="ECO:0000256" key="6">
    <source>
        <dbReference type="ARBA" id="ARBA00022692"/>
    </source>
</evidence>
<name>A0A4Y9IS71_9BACT</name>
<dbReference type="EMBL" id="SPPK01000001">
    <property type="protein sequence ID" value="TFU91066.1"/>
    <property type="molecule type" value="Genomic_DNA"/>
</dbReference>
<dbReference type="Proteomes" id="UP000298285">
    <property type="component" value="Unassembled WGS sequence"/>
</dbReference>
<dbReference type="PANTHER" id="PTHR33446">
    <property type="entry name" value="PROTEIN TONB-RELATED"/>
    <property type="match status" value="1"/>
</dbReference>
<keyword evidence="6 10" id="KW-0812">Transmembrane</keyword>
<protein>
    <submittedName>
        <fullName evidence="12">Energy transducer TonB</fullName>
    </submittedName>
</protein>
<comment type="subcellular location">
    <subcellularLocation>
        <location evidence="1">Cell inner membrane</location>
        <topology evidence="1">Single-pass membrane protein</topology>
        <orientation evidence="1">Periplasmic side</orientation>
    </subcellularLocation>
</comment>
<organism evidence="12 13">
    <name type="scientific">Dysgonomonas mossii</name>
    <dbReference type="NCBI Taxonomy" id="163665"/>
    <lineage>
        <taxon>Bacteria</taxon>
        <taxon>Pseudomonadati</taxon>
        <taxon>Bacteroidota</taxon>
        <taxon>Bacteroidia</taxon>
        <taxon>Bacteroidales</taxon>
        <taxon>Dysgonomonadaceae</taxon>
        <taxon>Dysgonomonas</taxon>
    </lineage>
</organism>
<feature type="transmembrane region" description="Helical" evidence="10">
    <location>
        <begin position="38"/>
        <end position="58"/>
    </location>
</feature>
<dbReference type="GO" id="GO:0031992">
    <property type="term" value="F:energy transducer activity"/>
    <property type="evidence" value="ECO:0007669"/>
    <property type="project" value="TreeGrafter"/>
</dbReference>
<evidence type="ECO:0000256" key="9">
    <source>
        <dbReference type="ARBA" id="ARBA00023136"/>
    </source>
</evidence>
<evidence type="ECO:0000256" key="1">
    <source>
        <dbReference type="ARBA" id="ARBA00004383"/>
    </source>
</evidence>
<evidence type="ECO:0000256" key="8">
    <source>
        <dbReference type="ARBA" id="ARBA00022989"/>
    </source>
</evidence>
<dbReference type="AlphaFoldDB" id="A0A4Y9IS71"/>
<gene>
    <name evidence="12" type="ORF">E4T88_03540</name>
</gene>
<evidence type="ECO:0000313" key="13">
    <source>
        <dbReference type="Proteomes" id="UP000298285"/>
    </source>
</evidence>
<evidence type="ECO:0000313" key="12">
    <source>
        <dbReference type="EMBL" id="TFU91066.1"/>
    </source>
</evidence>
<dbReference type="OrthoDB" id="9814002at2"/>
<dbReference type="Gene3D" id="3.30.1150.10">
    <property type="match status" value="1"/>
</dbReference>
<keyword evidence="8 10" id="KW-1133">Transmembrane helix</keyword>
<comment type="similarity">
    <text evidence="2">Belongs to the TonB family.</text>
</comment>
<dbReference type="GO" id="GO:0015031">
    <property type="term" value="P:protein transport"/>
    <property type="evidence" value="ECO:0007669"/>
    <property type="project" value="UniProtKB-KW"/>
</dbReference>
<dbReference type="PANTHER" id="PTHR33446:SF2">
    <property type="entry name" value="PROTEIN TONB"/>
    <property type="match status" value="1"/>
</dbReference>
<dbReference type="FunFam" id="3.30.1150.10:FF:000002">
    <property type="entry name" value="Energy transducer TonB"/>
    <property type="match status" value="1"/>
</dbReference>
<evidence type="ECO:0000256" key="3">
    <source>
        <dbReference type="ARBA" id="ARBA00022448"/>
    </source>
</evidence>
<dbReference type="Pfam" id="PF03544">
    <property type="entry name" value="TonB_C"/>
    <property type="match status" value="1"/>
</dbReference>
<proteinExistence type="inferred from homology"/>
<dbReference type="NCBIfam" id="TIGR01352">
    <property type="entry name" value="tonB_Cterm"/>
    <property type="match status" value="1"/>
</dbReference>